<evidence type="ECO:0000259" key="2">
    <source>
        <dbReference type="Pfam" id="PF05699"/>
    </source>
</evidence>
<feature type="domain" description="HAT C-terminal dimerisation" evidence="2">
    <location>
        <begin position="779"/>
        <end position="840"/>
    </location>
</feature>
<sequence length="883" mass="100032">MCNVNSRIRVYLINMTVQRRGVKPHSKNPENSEIEKKIKRAYAQRQVSSWRTNLTSVVLVLVLVLVGVTGLVLWICFSWSHNFTHTLVSRNEILTQPRVFNIECSQDYKKYKHFAGCTPSKCGRAISDSVVSLDEAQKLRRLAERGLSLAGSDGGASILDLHSGALSMGKQFVNIYRYFKNEIRDIFTEEDFELYSNVRNRIQAAIAETFGLDSQQMYLTKPTFFSRINSTSAKTTHDEYWHPHIDKETYGSFDYTSLLYLSDYGVDFGGGRIKEYKRLQQPADATQPSITGFIRPGQAQQAVQLYDANSPRQQEIHNAIIKDLLIGCTLPLSIVENEHFRHFLKVMDNKYTPIARKTITEKHIPLLVEHVKDSIKRKFETQSSVSITADIWSDRTMRSFFGFTAHGINQTENQLESFLLDCRRFCGRHSGDNIAMAFDEIIDEYNIASKVSYIITDNAANMKCAFKVKLPQEEQHTDGSDAEDGNLDDESLWEDVSWEVETVLVRTRQRLACFAHSLQLVVHDGMKEAKSFSSSLAKMSKFTSLLHTSTQFKERFEAAFGSDRSIPAATSTRWNSTFKQLQALTALDHRALTQICSSDFQNVLFSVREWNQLKDLGFVLSPFAEATDLTEVESRSHCRPLATALRQSLLKRFSGIFVRTKMVEQNGKEDQFNQNVYFLATMLDPQFGLNWVDLDVTNHEDPVSVKKLGDDLKRSLIDTLTTEVEAAADGDILNSGVNSDADAATNSPPGKCPRLLARYRAHKHLSHTAKDTCISSQIHKYFDAIQEADTNTCLEFWSANRERFPELHSLAVKVLSIPASSAPVERVFSKGGLIMRPHRRLSFFSSGSENLHHVEKVTWGTRYAITVSFTCDHDYAIDNPSLA</sequence>
<dbReference type="EMBL" id="SRMA01027393">
    <property type="protein sequence ID" value="TRY54007.1"/>
    <property type="molecule type" value="Genomic_DNA"/>
</dbReference>
<evidence type="ECO:0000313" key="3">
    <source>
        <dbReference type="EMBL" id="TRY54007.1"/>
    </source>
</evidence>
<dbReference type="OrthoDB" id="10057873at2759"/>
<evidence type="ECO:0000256" key="1">
    <source>
        <dbReference type="SAM" id="Phobius"/>
    </source>
</evidence>
<protein>
    <recommendedName>
        <fullName evidence="2">HAT C-terminal dimerisation domain-containing protein</fullName>
    </recommendedName>
</protein>
<organism evidence="3 4">
    <name type="scientific">Danionella cerebrum</name>
    <dbReference type="NCBI Taxonomy" id="2873325"/>
    <lineage>
        <taxon>Eukaryota</taxon>
        <taxon>Metazoa</taxon>
        <taxon>Chordata</taxon>
        <taxon>Craniata</taxon>
        <taxon>Vertebrata</taxon>
        <taxon>Euteleostomi</taxon>
        <taxon>Actinopterygii</taxon>
        <taxon>Neopterygii</taxon>
        <taxon>Teleostei</taxon>
        <taxon>Ostariophysi</taxon>
        <taxon>Cypriniformes</taxon>
        <taxon>Danionidae</taxon>
        <taxon>Danioninae</taxon>
        <taxon>Danionella</taxon>
    </lineage>
</organism>
<comment type="caution">
    <text evidence="3">The sequence shown here is derived from an EMBL/GenBank/DDBJ whole genome shotgun (WGS) entry which is preliminary data.</text>
</comment>
<accession>A0A553MLF1</accession>
<feature type="transmembrane region" description="Helical" evidence="1">
    <location>
        <begin position="54"/>
        <end position="80"/>
    </location>
</feature>
<dbReference type="AlphaFoldDB" id="A0A553MLF1"/>
<reference evidence="3 4" key="1">
    <citation type="journal article" date="2019" name="Sci. Data">
        <title>Hybrid genome assembly and annotation of Danionella translucida.</title>
        <authorList>
            <person name="Kadobianskyi M."/>
            <person name="Schulze L."/>
            <person name="Schuelke M."/>
            <person name="Judkewitz B."/>
        </authorList>
    </citation>
    <scope>NUCLEOTIDE SEQUENCE [LARGE SCALE GENOMIC DNA]</scope>
    <source>
        <strain evidence="3 4">Bolton</strain>
    </source>
</reference>
<dbReference type="GO" id="GO:0046983">
    <property type="term" value="F:protein dimerization activity"/>
    <property type="evidence" value="ECO:0007669"/>
    <property type="project" value="InterPro"/>
</dbReference>
<keyword evidence="1" id="KW-0472">Membrane</keyword>
<dbReference type="InterPro" id="IPR008906">
    <property type="entry name" value="HATC_C_dom"/>
</dbReference>
<name>A0A553MLF1_9TELE</name>
<proteinExistence type="predicted"/>
<keyword evidence="1" id="KW-1133">Transmembrane helix</keyword>
<dbReference type="Pfam" id="PF05699">
    <property type="entry name" value="Dimer_Tnp_hAT"/>
    <property type="match status" value="1"/>
</dbReference>
<dbReference type="InterPro" id="IPR039210">
    <property type="entry name" value="OGFOD3"/>
</dbReference>
<dbReference type="SUPFAM" id="SSF53098">
    <property type="entry name" value="Ribonuclease H-like"/>
    <property type="match status" value="1"/>
</dbReference>
<gene>
    <name evidence="3" type="ORF">DNTS_015563</name>
</gene>
<evidence type="ECO:0000313" key="4">
    <source>
        <dbReference type="Proteomes" id="UP000316079"/>
    </source>
</evidence>
<keyword evidence="4" id="KW-1185">Reference proteome</keyword>
<dbReference type="PANTHER" id="PTHR14650:SF1">
    <property type="entry name" value="2-OXOGLUTARATE AND IRON-DEPENDENT OXYGENASE DOMAIN-CONTAINING PROTEIN 3"/>
    <property type="match status" value="1"/>
</dbReference>
<keyword evidence="1" id="KW-0812">Transmembrane</keyword>
<dbReference type="PANTHER" id="PTHR14650">
    <property type="entry name" value="PROLYL HYDROXYLASE-RELATED"/>
    <property type="match status" value="1"/>
</dbReference>
<dbReference type="GO" id="GO:0016020">
    <property type="term" value="C:membrane"/>
    <property type="evidence" value="ECO:0007669"/>
    <property type="project" value="TreeGrafter"/>
</dbReference>
<dbReference type="InterPro" id="IPR012337">
    <property type="entry name" value="RNaseH-like_sf"/>
</dbReference>
<dbReference type="Proteomes" id="UP000316079">
    <property type="component" value="Unassembled WGS sequence"/>
</dbReference>